<feature type="compositionally biased region" description="Polar residues" evidence="2">
    <location>
        <begin position="711"/>
        <end position="736"/>
    </location>
</feature>
<organism evidence="4 5">
    <name type="scientific">Caenorhabditis bovis</name>
    <dbReference type="NCBI Taxonomy" id="2654633"/>
    <lineage>
        <taxon>Eukaryota</taxon>
        <taxon>Metazoa</taxon>
        <taxon>Ecdysozoa</taxon>
        <taxon>Nematoda</taxon>
        <taxon>Chromadorea</taxon>
        <taxon>Rhabditida</taxon>
        <taxon>Rhabditina</taxon>
        <taxon>Rhabditomorpha</taxon>
        <taxon>Rhabditoidea</taxon>
        <taxon>Rhabditidae</taxon>
        <taxon>Peloderinae</taxon>
        <taxon>Caenorhabditis</taxon>
    </lineage>
</organism>
<sequence length="941" mass="106307">MIPLMFNNGGQTNGPRRTHEAAAKAHAIKTWAYSSNNMSVASSDSEIIVVDDNEVTNPSMPETTEWTEEDIALMNYVPDDYIDFEFPTMRKLYGKRVQEFQFQWSYLFGRKVSTLIIHQEPHFPLVEIDELVKKEAGIDASLFQNLLTTRKVHIPYTTQRQAKMLGHKNKRYKRSNPMNIALIRRSDIERLVGELRVESGMTDIECAMDMWNPNDRIPVVHFNFVDFDDDLWDNKSFPIEKFMLNAGCHGSLYYRRRGMRCIICSICAHKFTPNDFVVHHHYNVRYHEDLVHVGLNSNNWVQMLEVSRFAPNRIRNEQLFKQFCESGFGYKRRIDTVGDRSMECEEEQAVKTKKQFTENDLVITVYEEEDEINVIDDEETIKKVVVPKKHIIHESMKPFLHSAYMQFLQRSMPVHHLSTIPSIPQNFIENPLMLPAAPSLKAIEKPFKVPALPAKYAQKQQENQNSMQLVPFKQPQAVSQKQQFTMQNPTFVPPQQQQLPTGSHQPQNIAIQKQPVIPIKPIPLKPMKRPTATFDALRGDFVNLNTANCSEKSLVELSDLKKGLTVVESEKHRLIKIDPKQAEWTAVQLEQKLLCQLSLESVKALDGYAIMAPEPANDQPSTSTQPVIMDTPINSVPVIPMPSPGSMTDFQKQLATHLATGPSNMLSLGGNIPPTQPRPQVVASNGIPPMPQIIRPIPLYPQNRSKLMAEQSTIDPQTTQMNPNSEIVPQQNDCVGQSSSQATAQQAEEGDSDSNEESSRSSTPDSPESSFSLSPLYTNWKSMSPQPSTSQGFDPNAKKSEIKPCSHMILRRGPPDAPTFQLILPRYSNRVHGNVDRLPLMATDPPMPPHPLKMPSKPRVNPFAYPKRLPPPGHPSAPISTKPSPSSAAPACPKFPLPAVMTSSPVEITEELARFYSIIPKSYIPKIKPIPLPPRKKKTLF</sequence>
<dbReference type="InterPro" id="IPR010919">
    <property type="entry name" value="SAND-like_dom_sf"/>
</dbReference>
<keyword evidence="5" id="KW-1185">Reference proteome</keyword>
<dbReference type="EMBL" id="CADEPM010000004">
    <property type="protein sequence ID" value="CAB3404626.1"/>
    <property type="molecule type" value="Genomic_DNA"/>
</dbReference>
<evidence type="ECO:0000313" key="5">
    <source>
        <dbReference type="Proteomes" id="UP000494206"/>
    </source>
</evidence>
<dbReference type="GO" id="GO:0000122">
    <property type="term" value="P:negative regulation of transcription by RNA polymerase II"/>
    <property type="evidence" value="ECO:0007669"/>
    <property type="project" value="TreeGrafter"/>
</dbReference>
<feature type="compositionally biased region" description="Low complexity" evidence="2">
    <location>
        <begin position="737"/>
        <end position="747"/>
    </location>
</feature>
<feature type="compositionally biased region" description="Low complexity" evidence="2">
    <location>
        <begin position="760"/>
        <end position="775"/>
    </location>
</feature>
<dbReference type="GO" id="GO:0005634">
    <property type="term" value="C:nucleus"/>
    <property type="evidence" value="ECO:0007669"/>
    <property type="project" value="TreeGrafter"/>
</dbReference>
<dbReference type="InterPro" id="IPR014890">
    <property type="entry name" value="c-SKI_SMAD4-bd_dom"/>
</dbReference>
<evidence type="ECO:0000256" key="2">
    <source>
        <dbReference type="SAM" id="MobiDB-lite"/>
    </source>
</evidence>
<dbReference type="Proteomes" id="UP000494206">
    <property type="component" value="Unassembled WGS sequence"/>
</dbReference>
<dbReference type="Pfam" id="PF08782">
    <property type="entry name" value="c-SKI_SMAD_bind"/>
    <property type="match status" value="1"/>
</dbReference>
<feature type="compositionally biased region" description="Low complexity" evidence="2">
    <location>
        <begin position="876"/>
        <end position="890"/>
    </location>
</feature>
<dbReference type="GO" id="GO:0000981">
    <property type="term" value="F:DNA-binding transcription factor activity, RNA polymerase II-specific"/>
    <property type="evidence" value="ECO:0007669"/>
    <property type="project" value="TreeGrafter"/>
</dbReference>
<dbReference type="GO" id="GO:0046332">
    <property type="term" value="F:SMAD binding"/>
    <property type="evidence" value="ECO:0007669"/>
    <property type="project" value="InterPro"/>
</dbReference>
<feature type="domain" description="c-SKI SMAD4-binding" evidence="3">
    <location>
        <begin position="249"/>
        <end position="323"/>
    </location>
</feature>
<dbReference type="InterPro" id="IPR023216">
    <property type="entry name" value="Tscrpt_reg_SKI_SnoN"/>
</dbReference>
<protein>
    <recommendedName>
        <fullName evidence="3">c-SKI SMAD4-binding domain-containing protein</fullName>
    </recommendedName>
</protein>
<dbReference type="GO" id="GO:0005667">
    <property type="term" value="C:transcription regulator complex"/>
    <property type="evidence" value="ECO:0007669"/>
    <property type="project" value="TreeGrafter"/>
</dbReference>
<dbReference type="GO" id="GO:0030514">
    <property type="term" value="P:negative regulation of BMP signaling pathway"/>
    <property type="evidence" value="ECO:0007669"/>
    <property type="project" value="TreeGrafter"/>
</dbReference>
<evidence type="ECO:0000256" key="1">
    <source>
        <dbReference type="ARBA" id="ARBA00009513"/>
    </source>
</evidence>
<dbReference type="PANTHER" id="PTHR10005">
    <property type="entry name" value="SKI ONCOGENE-RELATED"/>
    <property type="match status" value="1"/>
</dbReference>
<dbReference type="GO" id="GO:0000978">
    <property type="term" value="F:RNA polymerase II cis-regulatory region sequence-specific DNA binding"/>
    <property type="evidence" value="ECO:0007669"/>
    <property type="project" value="TreeGrafter"/>
</dbReference>
<gene>
    <name evidence="4" type="ORF">CBOVIS_LOCUS6928</name>
</gene>
<feature type="region of interest" description="Disordered" evidence="2">
    <location>
        <begin position="870"/>
        <end position="890"/>
    </location>
</feature>
<dbReference type="AlphaFoldDB" id="A0A8S1EV93"/>
<dbReference type="GO" id="GO:0005737">
    <property type="term" value="C:cytoplasm"/>
    <property type="evidence" value="ECO:0007669"/>
    <property type="project" value="TreeGrafter"/>
</dbReference>
<dbReference type="OrthoDB" id="3938623at2759"/>
<proteinExistence type="inferred from homology"/>
<evidence type="ECO:0000313" key="4">
    <source>
        <dbReference type="EMBL" id="CAB3404626.1"/>
    </source>
</evidence>
<feature type="region of interest" description="Disordered" evidence="2">
    <location>
        <begin position="661"/>
        <end position="684"/>
    </location>
</feature>
<name>A0A8S1EV93_9PELO</name>
<feature type="compositionally biased region" description="Polar residues" evidence="2">
    <location>
        <begin position="776"/>
        <end position="793"/>
    </location>
</feature>
<feature type="region of interest" description="Disordered" evidence="2">
    <location>
        <begin position="711"/>
        <end position="800"/>
    </location>
</feature>
<reference evidence="4 5" key="1">
    <citation type="submission" date="2020-04" db="EMBL/GenBank/DDBJ databases">
        <authorList>
            <person name="Laetsch R D."/>
            <person name="Stevens L."/>
            <person name="Kumar S."/>
            <person name="Blaxter L. M."/>
        </authorList>
    </citation>
    <scope>NUCLEOTIDE SEQUENCE [LARGE SCALE GENOMIC DNA]</scope>
</reference>
<comment type="similarity">
    <text evidence="1">Belongs to the SKI family.</text>
</comment>
<accession>A0A8S1EV93</accession>
<comment type="caution">
    <text evidence="4">The sequence shown here is derived from an EMBL/GenBank/DDBJ whole genome shotgun (WGS) entry which is preliminary data.</text>
</comment>
<dbReference type="SUPFAM" id="SSF63763">
    <property type="entry name" value="SAND domain-like"/>
    <property type="match status" value="1"/>
</dbReference>
<evidence type="ECO:0000259" key="3">
    <source>
        <dbReference type="Pfam" id="PF08782"/>
    </source>
</evidence>
<dbReference type="Gene3D" id="3.10.390.10">
    <property type="entry name" value="SAND domain-like"/>
    <property type="match status" value="1"/>
</dbReference>
<dbReference type="PANTHER" id="PTHR10005:SF26">
    <property type="entry name" value="CORL"/>
    <property type="match status" value="1"/>
</dbReference>